<name>L0H1U2_9GAMM</name>
<evidence type="ECO:0000256" key="1">
    <source>
        <dbReference type="SAM" id="MobiDB-lite"/>
    </source>
</evidence>
<dbReference type="EMBL" id="CP003051">
    <property type="protein sequence ID" value="AGA91997.1"/>
    <property type="molecule type" value="Genomic_DNA"/>
</dbReference>
<proteinExistence type="predicted"/>
<feature type="compositionally biased region" description="Low complexity" evidence="1">
    <location>
        <begin position="30"/>
        <end position="51"/>
    </location>
</feature>
<organism evidence="2 3">
    <name type="scientific">Thioflavicoccus mobilis 8321</name>
    <dbReference type="NCBI Taxonomy" id="765912"/>
    <lineage>
        <taxon>Bacteria</taxon>
        <taxon>Pseudomonadati</taxon>
        <taxon>Pseudomonadota</taxon>
        <taxon>Gammaproteobacteria</taxon>
        <taxon>Chromatiales</taxon>
        <taxon>Chromatiaceae</taxon>
        <taxon>Thioflavicoccus</taxon>
    </lineage>
</organism>
<feature type="region of interest" description="Disordered" evidence="1">
    <location>
        <begin position="1"/>
        <end position="51"/>
    </location>
</feature>
<dbReference type="Proteomes" id="UP000010816">
    <property type="component" value="Chromosome"/>
</dbReference>
<evidence type="ECO:0000313" key="2">
    <source>
        <dbReference type="EMBL" id="AGA91997.1"/>
    </source>
</evidence>
<dbReference type="HOGENOM" id="CLU_3104935_0_0_6"/>
<protein>
    <submittedName>
        <fullName evidence="2">Uncharacterized protein</fullName>
    </submittedName>
</protein>
<gene>
    <name evidence="2" type="ORF">Thimo_3325</name>
</gene>
<reference evidence="2 3" key="1">
    <citation type="submission" date="2011-09" db="EMBL/GenBank/DDBJ databases">
        <title>Complete sequence of chromosome of Thioflavicoccus mobilis 8321.</title>
        <authorList>
            <consortium name="US DOE Joint Genome Institute"/>
            <person name="Lucas S."/>
            <person name="Han J."/>
            <person name="Lapidus A."/>
            <person name="Cheng J.-F."/>
            <person name="Goodwin L."/>
            <person name="Pitluck S."/>
            <person name="Peters L."/>
            <person name="Ovchinnikova G."/>
            <person name="Lu M."/>
            <person name="Detter J.C."/>
            <person name="Han C."/>
            <person name="Tapia R."/>
            <person name="Land M."/>
            <person name="Hauser L."/>
            <person name="Kyrpides N."/>
            <person name="Ivanova N."/>
            <person name="Pagani I."/>
            <person name="Vogl K."/>
            <person name="Liu Z."/>
            <person name="Imhoff J."/>
            <person name="Thiel V."/>
            <person name="Frigaard N.-U."/>
            <person name="Bryant D."/>
            <person name="Woyke T."/>
        </authorList>
    </citation>
    <scope>NUCLEOTIDE SEQUENCE [LARGE SCALE GENOMIC DNA]</scope>
    <source>
        <strain evidence="2 3">8321</strain>
    </source>
</reference>
<keyword evidence="3" id="KW-1185">Reference proteome</keyword>
<dbReference type="KEGG" id="tmb:Thimo_3325"/>
<accession>L0H1U2</accession>
<sequence>MSGAEDGAVSTEKASGPRRGPPAGACQSLAPSAAWAAASRATGTRGAEQET</sequence>
<dbReference type="AlphaFoldDB" id="L0H1U2"/>
<evidence type="ECO:0000313" key="3">
    <source>
        <dbReference type="Proteomes" id="UP000010816"/>
    </source>
</evidence>